<feature type="region of interest" description="Disordered" evidence="1">
    <location>
        <begin position="176"/>
        <end position="212"/>
    </location>
</feature>
<proteinExistence type="predicted"/>
<feature type="region of interest" description="Disordered" evidence="1">
    <location>
        <begin position="1"/>
        <end position="54"/>
    </location>
</feature>
<dbReference type="EMBL" id="LUEZ02000055">
    <property type="protein sequence ID" value="RDB21069.1"/>
    <property type="molecule type" value="Genomic_DNA"/>
</dbReference>
<gene>
    <name evidence="3" type="ORF">Hypma_011803</name>
</gene>
<feature type="transmembrane region" description="Helical" evidence="2">
    <location>
        <begin position="493"/>
        <end position="513"/>
    </location>
</feature>
<dbReference type="AlphaFoldDB" id="A0A369JFZ3"/>
<accession>A0A369JFZ3</accession>
<feature type="compositionally biased region" description="Pro residues" evidence="1">
    <location>
        <begin position="75"/>
        <end position="86"/>
    </location>
</feature>
<feature type="region of interest" description="Disordered" evidence="1">
    <location>
        <begin position="377"/>
        <end position="425"/>
    </location>
</feature>
<evidence type="ECO:0000256" key="2">
    <source>
        <dbReference type="SAM" id="Phobius"/>
    </source>
</evidence>
<feature type="region of interest" description="Disordered" evidence="1">
    <location>
        <begin position="438"/>
        <end position="467"/>
    </location>
</feature>
<feature type="transmembrane region" description="Helical" evidence="2">
    <location>
        <begin position="314"/>
        <end position="334"/>
    </location>
</feature>
<dbReference type="Proteomes" id="UP000076154">
    <property type="component" value="Unassembled WGS sequence"/>
</dbReference>
<keyword evidence="2" id="KW-0812">Transmembrane</keyword>
<evidence type="ECO:0000313" key="4">
    <source>
        <dbReference type="Proteomes" id="UP000076154"/>
    </source>
</evidence>
<feature type="compositionally biased region" description="Acidic residues" evidence="1">
    <location>
        <begin position="442"/>
        <end position="451"/>
    </location>
</feature>
<feature type="region of interest" description="Disordered" evidence="1">
    <location>
        <begin position="69"/>
        <end position="153"/>
    </location>
</feature>
<feature type="transmembrane region" description="Helical" evidence="2">
    <location>
        <begin position="533"/>
        <end position="551"/>
    </location>
</feature>
<feature type="transmembrane region" description="Helical" evidence="2">
    <location>
        <begin position="349"/>
        <end position="368"/>
    </location>
</feature>
<keyword evidence="2" id="KW-0472">Membrane</keyword>
<keyword evidence="4" id="KW-1185">Reference proteome</keyword>
<keyword evidence="2" id="KW-1133">Transmembrane helix</keyword>
<name>A0A369JFZ3_HYPMA</name>
<evidence type="ECO:0000256" key="1">
    <source>
        <dbReference type="SAM" id="MobiDB-lite"/>
    </source>
</evidence>
<protein>
    <submittedName>
        <fullName evidence="3">Uncharacterized protein</fullName>
    </submittedName>
</protein>
<feature type="compositionally biased region" description="Polar residues" evidence="1">
    <location>
        <begin position="127"/>
        <end position="141"/>
    </location>
</feature>
<dbReference type="InParanoid" id="A0A369JFZ3"/>
<dbReference type="OrthoDB" id="3253553at2759"/>
<organism evidence="3 4">
    <name type="scientific">Hypsizygus marmoreus</name>
    <name type="common">White beech mushroom</name>
    <name type="synonym">Agaricus marmoreus</name>
    <dbReference type="NCBI Taxonomy" id="39966"/>
    <lineage>
        <taxon>Eukaryota</taxon>
        <taxon>Fungi</taxon>
        <taxon>Dikarya</taxon>
        <taxon>Basidiomycota</taxon>
        <taxon>Agaricomycotina</taxon>
        <taxon>Agaricomycetes</taxon>
        <taxon>Agaricomycetidae</taxon>
        <taxon>Agaricales</taxon>
        <taxon>Tricholomatineae</taxon>
        <taxon>Lyophyllaceae</taxon>
        <taxon>Hypsizygus</taxon>
    </lineage>
</organism>
<feature type="compositionally biased region" description="Polar residues" evidence="1">
    <location>
        <begin position="1"/>
        <end position="10"/>
    </location>
</feature>
<evidence type="ECO:0000313" key="3">
    <source>
        <dbReference type="EMBL" id="RDB21069.1"/>
    </source>
</evidence>
<feature type="compositionally biased region" description="Low complexity" evidence="1">
    <location>
        <begin position="103"/>
        <end position="118"/>
    </location>
</feature>
<reference evidence="3" key="1">
    <citation type="submission" date="2018-04" db="EMBL/GenBank/DDBJ databases">
        <title>Whole genome sequencing of Hypsizygus marmoreus.</title>
        <authorList>
            <person name="Choi I.-G."/>
            <person name="Min B."/>
            <person name="Kim J.-G."/>
            <person name="Kim S."/>
            <person name="Oh Y.-L."/>
            <person name="Kong W.-S."/>
            <person name="Park H."/>
            <person name="Jeong J."/>
            <person name="Song E.-S."/>
        </authorList>
    </citation>
    <scope>NUCLEOTIDE SEQUENCE [LARGE SCALE GENOMIC DNA]</scope>
    <source>
        <strain evidence="3">51987-8</strain>
    </source>
</reference>
<sequence>MYSDPQSSQFRRPWSPEPFEPYAGFSNEQPEHNPYPMYPQAISSRQRREGSDVSVEALDLADYARTLRIRQAEDPYPPYPSYPPSPLRQLASHDSLSPPSLASRGGTRSSNTHTSSSRSRNRHFSLPPSSRHNSANPNHSGHSPRFGEPQIVSPDSEIDISHFPAWSRNWYNSPMRGATPPSPQDIYTPLPTSHFNATAKRSPFDPGYIHRDSDGYSSDPYGYVPTSSLGHDSTRDLLPWSNDPLESNPPLDSVLKEERMRMLEQEFGANGSGKGRASTANDYLDENGKPLIGTVDSRGNLVTRGPKKRMAMRMLQIVLALTASIPAIYAAAVIKPKEPPPPANKPSAFVLYVLSVLTLLLLLYLFVIRPCCCTGKRRKSAPDNPLSNGMMVLPVHRLPGGKKTKKNKGGKKGKGGKGGDGQGDVQVNLIVDPNVFGRREEEDSEDEDGGDLDGSIPGAYGTSKKRKPRRRSVFAGLAMEENWKRARGWAKKLAAIDVAGLVLWGAAFVFIMIGKRCPSGGFDGWCNAYNVSSAAACLLSVAFGVSTFFDVKDLHDSKASPRTRA</sequence>
<feature type="compositionally biased region" description="Basic residues" evidence="1">
    <location>
        <begin position="399"/>
        <end position="415"/>
    </location>
</feature>
<comment type="caution">
    <text evidence="3">The sequence shown here is derived from an EMBL/GenBank/DDBJ whole genome shotgun (WGS) entry which is preliminary data.</text>
</comment>